<reference evidence="9 10" key="1">
    <citation type="submission" date="2019-09" db="EMBL/GenBank/DDBJ databases">
        <title>The hologenome of the rock-dwelling lichen Lasallia pustulata.</title>
        <authorList>
            <person name="Greshake Tzovaras B."/>
            <person name="Segers F."/>
            <person name="Bicker A."/>
            <person name="Dal Grande F."/>
            <person name="Otte J."/>
            <person name="Hankeln T."/>
            <person name="Schmitt I."/>
            <person name="Ebersberger I."/>
        </authorList>
    </citation>
    <scope>NUCLEOTIDE SEQUENCE [LARGE SCALE GENOMIC DNA]</scope>
    <source>
        <strain evidence="9">A1-1</strain>
    </source>
</reference>
<evidence type="ECO:0000256" key="7">
    <source>
        <dbReference type="SAM" id="MobiDB-lite"/>
    </source>
</evidence>
<feature type="transmembrane region" description="Helical" evidence="8">
    <location>
        <begin position="105"/>
        <end position="133"/>
    </location>
</feature>
<comment type="subcellular location">
    <subcellularLocation>
        <location evidence="1">Membrane</location>
        <topology evidence="1">Multi-pass membrane protein</topology>
    </subcellularLocation>
</comment>
<evidence type="ECO:0000313" key="9">
    <source>
        <dbReference type="EMBL" id="KAA6415687.1"/>
    </source>
</evidence>
<protein>
    <submittedName>
        <fullName evidence="9">TrkH-domain-containing protein</fullName>
    </submittedName>
</protein>
<keyword evidence="2" id="KW-0813">Transport</keyword>
<keyword evidence="6 8" id="KW-0472">Membrane</keyword>
<organism evidence="9 10">
    <name type="scientific">Lasallia pustulata</name>
    <dbReference type="NCBI Taxonomy" id="136370"/>
    <lineage>
        <taxon>Eukaryota</taxon>
        <taxon>Fungi</taxon>
        <taxon>Dikarya</taxon>
        <taxon>Ascomycota</taxon>
        <taxon>Pezizomycotina</taxon>
        <taxon>Lecanoromycetes</taxon>
        <taxon>OSLEUM clade</taxon>
        <taxon>Umbilicariomycetidae</taxon>
        <taxon>Umbilicariales</taxon>
        <taxon>Umbilicariaceae</taxon>
        <taxon>Lasallia</taxon>
    </lineage>
</organism>
<comment type="caution">
    <text evidence="9">The sequence shown here is derived from an EMBL/GenBank/DDBJ whole genome shotgun (WGS) entry which is preliminary data.</text>
</comment>
<accession>A0A5M8Q2U0</accession>
<name>A0A5M8Q2U0_9LECA</name>
<sequence>MSARVGLTMKANPTKLFQAHRTIIEAGLFVSPGAFSMQGVGARGDLTSHPRRASIPLPPFPRSKTEENTGNPWGLPPAAFIGRNPQLHSLTLAEREHLGGVEYRAITLLAITVPMYLILWQLLGSLGLGGYIARNRASTTLQNGFNPWWNGAFNAVSAFNNSGLSLLDANMVAA</sequence>
<evidence type="ECO:0000256" key="6">
    <source>
        <dbReference type="ARBA" id="ARBA00023136"/>
    </source>
</evidence>
<gene>
    <name evidence="9" type="ORF">FRX48_00405</name>
</gene>
<feature type="region of interest" description="Disordered" evidence="7">
    <location>
        <begin position="47"/>
        <end position="69"/>
    </location>
</feature>
<dbReference type="PANTHER" id="PTHR31064">
    <property type="entry name" value="POTASSIUM TRANSPORT PROTEIN DDB_G0292412-RELATED"/>
    <property type="match status" value="1"/>
</dbReference>
<evidence type="ECO:0000256" key="8">
    <source>
        <dbReference type="SAM" id="Phobius"/>
    </source>
</evidence>
<dbReference type="InterPro" id="IPR003445">
    <property type="entry name" value="Cat_transpt"/>
</dbReference>
<evidence type="ECO:0000256" key="3">
    <source>
        <dbReference type="ARBA" id="ARBA00022692"/>
    </source>
</evidence>
<dbReference type="GO" id="GO:0140107">
    <property type="term" value="F:high-affinity potassium ion transmembrane transporter activity"/>
    <property type="evidence" value="ECO:0007669"/>
    <property type="project" value="TreeGrafter"/>
</dbReference>
<evidence type="ECO:0000313" key="10">
    <source>
        <dbReference type="Proteomes" id="UP000324767"/>
    </source>
</evidence>
<dbReference type="PANTHER" id="PTHR31064:SF37">
    <property type="entry name" value="TRANSPORTER, PUTATIVE (EUROFUNG)-RELATED"/>
    <property type="match status" value="1"/>
</dbReference>
<dbReference type="GO" id="GO:1990573">
    <property type="term" value="P:potassium ion import across plasma membrane"/>
    <property type="evidence" value="ECO:0007669"/>
    <property type="project" value="TreeGrafter"/>
</dbReference>
<dbReference type="Proteomes" id="UP000324767">
    <property type="component" value="Unassembled WGS sequence"/>
</dbReference>
<evidence type="ECO:0000256" key="2">
    <source>
        <dbReference type="ARBA" id="ARBA00022448"/>
    </source>
</evidence>
<keyword evidence="3 8" id="KW-0812">Transmembrane</keyword>
<evidence type="ECO:0000256" key="5">
    <source>
        <dbReference type="ARBA" id="ARBA00023065"/>
    </source>
</evidence>
<dbReference type="GO" id="GO:0030007">
    <property type="term" value="P:intracellular potassium ion homeostasis"/>
    <property type="evidence" value="ECO:0007669"/>
    <property type="project" value="TreeGrafter"/>
</dbReference>
<dbReference type="Pfam" id="PF02386">
    <property type="entry name" value="TrkH"/>
    <property type="match status" value="1"/>
</dbReference>
<dbReference type="GO" id="GO:0005886">
    <property type="term" value="C:plasma membrane"/>
    <property type="evidence" value="ECO:0007669"/>
    <property type="project" value="TreeGrafter"/>
</dbReference>
<evidence type="ECO:0000256" key="1">
    <source>
        <dbReference type="ARBA" id="ARBA00004141"/>
    </source>
</evidence>
<dbReference type="AlphaFoldDB" id="A0A5M8Q2U0"/>
<proteinExistence type="predicted"/>
<dbReference type="EMBL" id="VXIT01000001">
    <property type="protein sequence ID" value="KAA6415687.1"/>
    <property type="molecule type" value="Genomic_DNA"/>
</dbReference>
<dbReference type="InterPro" id="IPR051143">
    <property type="entry name" value="TrkH_K-transport"/>
</dbReference>
<keyword evidence="5" id="KW-0406">Ion transport</keyword>
<dbReference type="OrthoDB" id="9999863at2759"/>
<keyword evidence="4 8" id="KW-1133">Transmembrane helix</keyword>
<evidence type="ECO:0000256" key="4">
    <source>
        <dbReference type="ARBA" id="ARBA00022989"/>
    </source>
</evidence>